<evidence type="ECO:0000313" key="3">
    <source>
        <dbReference type="Proteomes" id="UP000280298"/>
    </source>
</evidence>
<dbReference type="AlphaFoldDB" id="A0A3S9MLI6"/>
<dbReference type="RefSeq" id="WP_126398919.1">
    <property type="nucleotide sequence ID" value="NZ_CP034539.1"/>
</dbReference>
<gene>
    <name evidence="2" type="ORF">EJ357_47145</name>
</gene>
<protein>
    <submittedName>
        <fullName evidence="2">Uncharacterized protein</fullName>
    </submittedName>
</protein>
<proteinExistence type="predicted"/>
<reference evidence="2 3" key="1">
    <citation type="journal article" date="2019" name="Int. J. Syst. Evol. Microbiol.">
        <title>Streptomyces cyaneochromogenes sp. nov., a blue pigment-producing actinomycete from manganese-contaminated soil.</title>
        <authorList>
            <person name="Tang X."/>
            <person name="Zhao J."/>
            <person name="Li K."/>
            <person name="Chen Z."/>
            <person name="Sun Y."/>
            <person name="Gao J."/>
        </authorList>
    </citation>
    <scope>NUCLEOTIDE SEQUENCE [LARGE SCALE GENOMIC DNA]</scope>
    <source>
        <strain evidence="2 3">MK-45</strain>
    </source>
</reference>
<organism evidence="2 3">
    <name type="scientific">Streptomyces cyaneochromogenes</name>
    <dbReference type="NCBI Taxonomy" id="2496836"/>
    <lineage>
        <taxon>Bacteria</taxon>
        <taxon>Bacillati</taxon>
        <taxon>Actinomycetota</taxon>
        <taxon>Actinomycetes</taxon>
        <taxon>Kitasatosporales</taxon>
        <taxon>Streptomycetaceae</taxon>
        <taxon>Streptomyces</taxon>
    </lineage>
</organism>
<evidence type="ECO:0000256" key="1">
    <source>
        <dbReference type="SAM" id="MobiDB-lite"/>
    </source>
</evidence>
<name>A0A3S9MLI6_9ACTN</name>
<feature type="region of interest" description="Disordered" evidence="1">
    <location>
        <begin position="1"/>
        <end position="21"/>
    </location>
</feature>
<dbReference type="KEGG" id="scya:EJ357_47145"/>
<dbReference type="OrthoDB" id="4333322at2"/>
<keyword evidence="3" id="KW-1185">Reference proteome</keyword>
<dbReference type="Proteomes" id="UP000280298">
    <property type="component" value="Chromosome"/>
</dbReference>
<accession>A0A3S9MLI6</accession>
<evidence type="ECO:0000313" key="2">
    <source>
        <dbReference type="EMBL" id="AZQ40036.1"/>
    </source>
</evidence>
<dbReference type="EMBL" id="CP034539">
    <property type="protein sequence ID" value="AZQ40036.1"/>
    <property type="molecule type" value="Genomic_DNA"/>
</dbReference>
<sequence length="87" mass="9492">MATDDVATTLGAAREWTAPAPPATGLPKLHQLSMKQQIAICCARCAQYLGASGRQWGDLHHRVHDRTFVFKLWVCESGCRPFQGGPA</sequence>